<evidence type="ECO:0000313" key="2">
    <source>
        <dbReference type="Proteomes" id="UP000738431"/>
    </source>
</evidence>
<organism evidence="1 2">
    <name type="scientific">Actomonas aquatica</name>
    <dbReference type="NCBI Taxonomy" id="2866162"/>
    <lineage>
        <taxon>Bacteria</taxon>
        <taxon>Pseudomonadati</taxon>
        <taxon>Verrucomicrobiota</taxon>
        <taxon>Opitutia</taxon>
        <taxon>Opitutales</taxon>
        <taxon>Opitutaceae</taxon>
        <taxon>Actomonas</taxon>
    </lineage>
</organism>
<evidence type="ECO:0000313" key="1">
    <source>
        <dbReference type="EMBL" id="WRQ87736.1"/>
    </source>
</evidence>
<proteinExistence type="predicted"/>
<accession>A0ABZ1C8E0</accession>
<protein>
    <recommendedName>
        <fullName evidence="3">Lipoprotein</fullName>
    </recommendedName>
</protein>
<reference evidence="1 2" key="2">
    <citation type="submission" date="2023-12" db="EMBL/GenBank/DDBJ databases">
        <title>Description of an unclassified Opitutus bacterium of Verrucomicrobiota.</title>
        <authorList>
            <person name="Zhang D.-F."/>
        </authorList>
    </citation>
    <scope>NUCLEOTIDE SEQUENCE [LARGE SCALE GENOMIC DNA]</scope>
    <source>
        <strain evidence="1 2">WL0086</strain>
    </source>
</reference>
<gene>
    <name evidence="1" type="ORF">K1X11_023235</name>
</gene>
<keyword evidence="2" id="KW-1185">Reference proteome</keyword>
<name>A0ABZ1C8E0_9BACT</name>
<dbReference type="PROSITE" id="PS51257">
    <property type="entry name" value="PROKAR_LIPOPROTEIN"/>
    <property type="match status" value="1"/>
</dbReference>
<evidence type="ECO:0008006" key="3">
    <source>
        <dbReference type="Google" id="ProtNLM"/>
    </source>
</evidence>
<dbReference type="EMBL" id="CP139781">
    <property type="protein sequence ID" value="WRQ87736.1"/>
    <property type="molecule type" value="Genomic_DNA"/>
</dbReference>
<sequence length="164" mass="17636">MTHRPVFVLVAALLLGGCATIEEKAASLQLPAVQSQSNFYARTKPVVFEALVDVLETMGYTISRAQPAQGVIEAYSHLLEGDDPGSSRQFFISARLQEVGETESSVELKVREAFEGNFKAGATRESHAQHGRYDSIFEALEAKLGEGSWLPPSQPSPGSVGAGR</sequence>
<dbReference type="Proteomes" id="UP000738431">
    <property type="component" value="Chromosome"/>
</dbReference>
<reference evidence="1 2" key="1">
    <citation type="submission" date="2021-08" db="EMBL/GenBank/DDBJ databases">
        <authorList>
            <person name="Zhang D."/>
            <person name="Zhang A."/>
            <person name="Wang L."/>
        </authorList>
    </citation>
    <scope>NUCLEOTIDE SEQUENCE [LARGE SCALE GENOMIC DNA]</scope>
    <source>
        <strain evidence="1 2">WL0086</strain>
    </source>
</reference>
<dbReference type="RefSeq" id="WP_221030106.1">
    <property type="nucleotide sequence ID" value="NZ_CP139781.1"/>
</dbReference>